<comment type="caution">
    <text evidence="3">The sequence shown here is derived from an EMBL/GenBank/DDBJ whole genome shotgun (WGS) entry which is preliminary data.</text>
</comment>
<keyword evidence="1" id="KW-1133">Transmembrane helix</keyword>
<feature type="transmembrane region" description="Helical" evidence="1">
    <location>
        <begin position="336"/>
        <end position="357"/>
    </location>
</feature>
<dbReference type="PANTHER" id="PTHR43646">
    <property type="entry name" value="GLYCOSYLTRANSFERASE"/>
    <property type="match status" value="1"/>
</dbReference>
<dbReference type="CDD" id="cd00761">
    <property type="entry name" value="Glyco_tranf_GTA_type"/>
    <property type="match status" value="1"/>
</dbReference>
<accession>A0A9X3EXD8</accession>
<dbReference type="Proteomes" id="UP001150924">
    <property type="component" value="Unassembled WGS sequence"/>
</dbReference>
<dbReference type="AlphaFoldDB" id="A0A9X3EXD8"/>
<gene>
    <name evidence="3" type="ORF">OV079_38305</name>
</gene>
<keyword evidence="1" id="KW-0812">Transmembrane</keyword>
<protein>
    <submittedName>
        <fullName evidence="3">Glycosyltransferase family 2 protein</fullName>
    </submittedName>
</protein>
<sequence length="393" mass="42880">MRSWTFVVVALSAVWWLFQTFRLLGAIRVLPHVSGMPRETRPAWPRLSLVVPARNESTHLADAVRTRLTEGYPELEVVIVDDRSDDDTGAIADRLAAGDRRITVVHLDALPDGWLGKVHAMQRGLDRAGGDWILFSDADIHLAPGTLERVIAWAEREGVDHVAALPSMTARRSLEPTLAGFFRLLTTLLPLTAVADPSAKTAAGSGAFNLVRRSALDRSPGLEWLKMEVADDFALGVMLKRSGARQAMVVGGEFVRLEFYPSFAVFQRSLERTGANASAAAVIAGVAVLATLELGWLAGLAQPEPARWLALVTFVVAASTQYAASRWLTMPRWPAVVPGLSIVPLGWVLMRSAVLAWRRGGVLWRGTFYPTAVVRAGTRLGRRQPKIGSRRSS</sequence>
<dbReference type="SUPFAM" id="SSF53448">
    <property type="entry name" value="Nucleotide-diphospho-sugar transferases"/>
    <property type="match status" value="1"/>
</dbReference>
<keyword evidence="4" id="KW-1185">Reference proteome</keyword>
<reference evidence="3" key="1">
    <citation type="submission" date="2022-11" db="EMBL/GenBank/DDBJ databases">
        <title>Minimal conservation of predation-associated metabolite biosynthetic gene clusters underscores biosynthetic potential of Myxococcota including descriptions for ten novel species: Archangium lansinium sp. nov., Myxococcus landrumus sp. nov., Nannocystis bai.</title>
        <authorList>
            <person name="Ahearne A."/>
            <person name="Stevens C."/>
            <person name="Phillips K."/>
        </authorList>
    </citation>
    <scope>NUCLEOTIDE SEQUENCE</scope>
    <source>
        <strain evidence="3">Na p29</strain>
    </source>
</reference>
<evidence type="ECO:0000256" key="1">
    <source>
        <dbReference type="SAM" id="Phobius"/>
    </source>
</evidence>
<feature type="transmembrane region" description="Helical" evidence="1">
    <location>
        <begin position="277"/>
        <end position="299"/>
    </location>
</feature>
<name>A0A9X3EXD8_9BACT</name>
<organism evidence="3 4">
    <name type="scientific">Nannocystis pusilla</name>
    <dbReference type="NCBI Taxonomy" id="889268"/>
    <lineage>
        <taxon>Bacteria</taxon>
        <taxon>Pseudomonadati</taxon>
        <taxon>Myxococcota</taxon>
        <taxon>Polyangia</taxon>
        <taxon>Nannocystales</taxon>
        <taxon>Nannocystaceae</taxon>
        <taxon>Nannocystis</taxon>
    </lineage>
</organism>
<evidence type="ECO:0000313" key="3">
    <source>
        <dbReference type="EMBL" id="MCY1011315.1"/>
    </source>
</evidence>
<proteinExistence type="predicted"/>
<keyword evidence="1" id="KW-0472">Membrane</keyword>
<dbReference type="EMBL" id="JAPNKE010000002">
    <property type="protein sequence ID" value="MCY1011315.1"/>
    <property type="molecule type" value="Genomic_DNA"/>
</dbReference>
<dbReference type="RefSeq" id="WP_267774573.1">
    <property type="nucleotide sequence ID" value="NZ_JAPNKE010000002.1"/>
</dbReference>
<dbReference type="Gene3D" id="3.90.550.10">
    <property type="entry name" value="Spore Coat Polysaccharide Biosynthesis Protein SpsA, Chain A"/>
    <property type="match status" value="1"/>
</dbReference>
<feature type="domain" description="Glycosyltransferase 2-like" evidence="2">
    <location>
        <begin position="48"/>
        <end position="171"/>
    </location>
</feature>
<evidence type="ECO:0000259" key="2">
    <source>
        <dbReference type="Pfam" id="PF00535"/>
    </source>
</evidence>
<evidence type="ECO:0000313" key="4">
    <source>
        <dbReference type="Proteomes" id="UP001150924"/>
    </source>
</evidence>
<dbReference type="InterPro" id="IPR001173">
    <property type="entry name" value="Glyco_trans_2-like"/>
</dbReference>
<dbReference type="Pfam" id="PF00535">
    <property type="entry name" value="Glycos_transf_2"/>
    <property type="match status" value="1"/>
</dbReference>
<dbReference type="PANTHER" id="PTHR43646:SF3">
    <property type="entry name" value="SLR1566 PROTEIN"/>
    <property type="match status" value="1"/>
</dbReference>
<dbReference type="InterPro" id="IPR029044">
    <property type="entry name" value="Nucleotide-diphossugar_trans"/>
</dbReference>